<name>Q76YY2_9CAUD</name>
<dbReference type="KEGG" id="vg:2657896"/>
<dbReference type="RefSeq" id="NP_943987.1">
    <property type="nucleotide sequence ID" value="NC_005260.1"/>
</dbReference>
<dbReference type="OrthoDB" id="21693at10239"/>
<sequence length="87" mass="9792">MFNPHNIRNALFVSTNAGAKAAVIDWTGCGRTHASSEAIMFLESKGYTIEQCDRHLGYITVRKDGVMSFFDIEPNPKDREIVILEDM</sequence>
<accession>Q76YY2</accession>
<evidence type="ECO:0000313" key="2">
    <source>
        <dbReference type="Proteomes" id="UP000002555"/>
    </source>
</evidence>
<evidence type="ECO:0000313" key="1">
    <source>
        <dbReference type="EMBL" id="AAQ17764.1"/>
    </source>
</evidence>
<proteinExistence type="predicted"/>
<dbReference type="EMBL" id="AY266303">
    <property type="protein sequence ID" value="AAQ17764.1"/>
    <property type="molecule type" value="Genomic_DNA"/>
</dbReference>
<dbReference type="Proteomes" id="UP000002555">
    <property type="component" value="Segment"/>
</dbReference>
<gene>
    <name evidence="1" type="ORF">Aeh1ORF103c</name>
</gene>
<protein>
    <submittedName>
        <fullName evidence="1">Uncharacterized protein</fullName>
    </submittedName>
</protein>
<keyword evidence="2" id="KW-1185">Reference proteome</keyword>
<reference evidence="1 2" key="1">
    <citation type="journal article" date="2001" name="J. Bacteriol.">
        <title>Phylogeny of the major head and tail genes of the wide-ranging T4-type bacteriophages.</title>
        <authorList>
            <person name="Tetart F."/>
            <person name="Desplats C."/>
            <person name="Kutateladze M."/>
            <person name="Monod C."/>
            <person name="Ackermann H.W."/>
            <person name="Krisch H.M."/>
        </authorList>
    </citation>
    <scope>NUCLEOTIDE SEQUENCE</scope>
</reference>
<organism evidence="1 2">
    <name type="scientific">Aeromonas phage Aeh1</name>
    <dbReference type="NCBI Taxonomy" id="2880362"/>
    <lineage>
        <taxon>Viruses</taxon>
        <taxon>Duplodnaviria</taxon>
        <taxon>Heunggongvirae</taxon>
        <taxon>Uroviricota</taxon>
        <taxon>Caudoviricetes</taxon>
        <taxon>Pantevenvirales</taxon>
        <taxon>Straboviridae</taxon>
        <taxon>Cinqassovirus</taxon>
        <taxon>Cinqassovirus aeh1</taxon>
    </lineage>
</organism>